<feature type="domain" description="Glycosyltransferase 2-like" evidence="2">
    <location>
        <begin position="15"/>
        <end position="177"/>
    </location>
</feature>
<feature type="transmembrane region" description="Helical" evidence="1">
    <location>
        <begin position="317"/>
        <end position="339"/>
    </location>
</feature>
<evidence type="ECO:0000313" key="3">
    <source>
        <dbReference type="EMBL" id="WGW12278.1"/>
    </source>
</evidence>
<dbReference type="PANTHER" id="PTHR43685:SF2">
    <property type="entry name" value="GLYCOSYLTRANSFERASE 2-LIKE DOMAIN-CONTAINING PROTEIN"/>
    <property type="match status" value="1"/>
</dbReference>
<dbReference type="EC" id="2.4.-.-" evidence="3"/>
<dbReference type="InterPro" id="IPR001173">
    <property type="entry name" value="Glyco_trans_2-like"/>
</dbReference>
<keyword evidence="4" id="KW-1185">Reference proteome</keyword>
<protein>
    <submittedName>
        <fullName evidence="3">Glycosyltransferase family 2 protein</fullName>
        <ecNumber evidence="3">2.4.-.-</ecNumber>
    </submittedName>
</protein>
<dbReference type="SUPFAM" id="SSF53448">
    <property type="entry name" value="Nucleotide-diphospho-sugar transferases"/>
    <property type="match status" value="1"/>
</dbReference>
<evidence type="ECO:0000313" key="4">
    <source>
        <dbReference type="Proteomes" id="UP001209083"/>
    </source>
</evidence>
<gene>
    <name evidence="3" type="ORF">LWF01_00495</name>
</gene>
<keyword evidence="3" id="KW-0328">Glycosyltransferase</keyword>
<feature type="transmembrane region" description="Helical" evidence="1">
    <location>
        <begin position="285"/>
        <end position="305"/>
    </location>
</feature>
<keyword evidence="1" id="KW-0812">Transmembrane</keyword>
<keyword evidence="3" id="KW-0808">Transferase</keyword>
<dbReference type="InterPro" id="IPR029044">
    <property type="entry name" value="Nucleotide-diphossugar_trans"/>
</dbReference>
<reference evidence="3 4" key="1">
    <citation type="submission" date="2023-05" db="EMBL/GenBank/DDBJ databases">
        <title>Lithophilousrod everest ZFBP1038 complete genpme.</title>
        <authorList>
            <person name="Tian M."/>
        </authorList>
    </citation>
    <scope>NUCLEOTIDE SEQUENCE [LARGE SCALE GENOMIC DNA]</scope>
    <source>
        <strain evidence="3 4">ZFBP1038</strain>
    </source>
</reference>
<name>A0ABY8QTH6_9MICO</name>
<accession>A0ABY8QTH6</accession>
<dbReference type="Gene3D" id="3.90.550.10">
    <property type="entry name" value="Spore Coat Polysaccharide Biosynthesis Protein SpsA, Chain A"/>
    <property type="match status" value="1"/>
</dbReference>
<evidence type="ECO:0000256" key="1">
    <source>
        <dbReference type="SAM" id="Phobius"/>
    </source>
</evidence>
<dbReference type="GO" id="GO:0016757">
    <property type="term" value="F:glycosyltransferase activity"/>
    <property type="evidence" value="ECO:0007669"/>
    <property type="project" value="UniProtKB-KW"/>
</dbReference>
<organism evidence="3 4">
    <name type="scientific">Saxibacter everestensis</name>
    <dbReference type="NCBI Taxonomy" id="2909229"/>
    <lineage>
        <taxon>Bacteria</taxon>
        <taxon>Bacillati</taxon>
        <taxon>Actinomycetota</taxon>
        <taxon>Actinomycetes</taxon>
        <taxon>Micrococcales</taxon>
        <taxon>Brevibacteriaceae</taxon>
        <taxon>Saxibacter</taxon>
    </lineage>
</organism>
<keyword evidence="1" id="KW-1133">Transmembrane helix</keyword>
<sequence length="350" mass="37738">MADLTPLGEHPGVTFIMPVLNEGPYIEAAVRTILAQEYQGPKEVILALGPSTDNTNDVVARLQAEDGRLHTVDNPQGATPIGLNLAIAASQYPVVIRVDAHSELSPDYAEVGVETLRRTGAANVGGLMLARGETPFQRAVARAYTSKVGLGGVAYHTGSEEGPAESAYLGIFRREALVNVGMFDETLRRGQDWELNLRIRDSGGLVWFNPALEVTYWPRATWSKVARQFYATGIWRGELIRRHGAKNGVRYFAPPALVIASAVSLLELLLQLSGSRGSWPKPLRTVAALVHVPSVTYVLGLLAVGVTAKKVSLRERLAFVAVLPTMHLSWGLGFVVGVIRGAGKTADTSR</sequence>
<dbReference type="InterPro" id="IPR050834">
    <property type="entry name" value="Glycosyltransf_2"/>
</dbReference>
<dbReference type="PANTHER" id="PTHR43685">
    <property type="entry name" value="GLYCOSYLTRANSFERASE"/>
    <property type="match status" value="1"/>
</dbReference>
<dbReference type="Pfam" id="PF00535">
    <property type="entry name" value="Glycos_transf_2"/>
    <property type="match status" value="1"/>
</dbReference>
<dbReference type="CDD" id="cd02525">
    <property type="entry name" value="Succinoglycan_BP_ExoA"/>
    <property type="match status" value="1"/>
</dbReference>
<dbReference type="EMBL" id="CP090958">
    <property type="protein sequence ID" value="WGW12278.1"/>
    <property type="molecule type" value="Genomic_DNA"/>
</dbReference>
<dbReference type="Proteomes" id="UP001209083">
    <property type="component" value="Chromosome"/>
</dbReference>
<evidence type="ECO:0000259" key="2">
    <source>
        <dbReference type="Pfam" id="PF00535"/>
    </source>
</evidence>
<proteinExistence type="predicted"/>
<dbReference type="RefSeq" id="WP_349639077.1">
    <property type="nucleotide sequence ID" value="NZ_CP090958.1"/>
</dbReference>
<feature type="transmembrane region" description="Helical" evidence="1">
    <location>
        <begin position="251"/>
        <end position="273"/>
    </location>
</feature>
<keyword evidence="1" id="KW-0472">Membrane</keyword>